<gene>
    <name evidence="5" type="ORF">CSPHI_01890</name>
</gene>
<organism evidence="5 6">
    <name type="scientific">Corynebacterium sphenisci DSM 44792</name>
    <dbReference type="NCBI Taxonomy" id="1437874"/>
    <lineage>
        <taxon>Bacteria</taxon>
        <taxon>Bacillati</taxon>
        <taxon>Actinomycetota</taxon>
        <taxon>Actinomycetes</taxon>
        <taxon>Mycobacteriales</taxon>
        <taxon>Corynebacteriaceae</taxon>
        <taxon>Corynebacterium</taxon>
    </lineage>
</organism>
<dbReference type="Gene3D" id="3.40.190.10">
    <property type="entry name" value="Periplasmic binding protein-like II"/>
    <property type="match status" value="1"/>
</dbReference>
<dbReference type="PIRSF" id="PIRSF002741">
    <property type="entry name" value="MppA"/>
    <property type="match status" value="1"/>
</dbReference>
<dbReference type="OrthoDB" id="9046151at2"/>
<name>A0A1L7CW49_9CORY</name>
<dbReference type="InterPro" id="IPR023765">
    <property type="entry name" value="SBP_5_CS"/>
</dbReference>
<dbReference type="PROSITE" id="PS01040">
    <property type="entry name" value="SBP_BACTERIAL_5"/>
    <property type="match status" value="1"/>
</dbReference>
<dbReference type="InterPro" id="IPR030678">
    <property type="entry name" value="Peptide/Ni-bd"/>
</dbReference>
<dbReference type="SUPFAM" id="SSF53850">
    <property type="entry name" value="Periplasmic binding protein-like II"/>
    <property type="match status" value="1"/>
</dbReference>
<feature type="domain" description="Solute-binding protein family 5" evidence="4">
    <location>
        <begin position="103"/>
        <end position="475"/>
    </location>
</feature>
<dbReference type="AlphaFoldDB" id="A0A1L7CW49"/>
<keyword evidence="6" id="KW-1185">Reference proteome</keyword>
<evidence type="ECO:0000259" key="4">
    <source>
        <dbReference type="Pfam" id="PF00496"/>
    </source>
</evidence>
<dbReference type="GO" id="GO:0015833">
    <property type="term" value="P:peptide transport"/>
    <property type="evidence" value="ECO:0007669"/>
    <property type="project" value="TreeGrafter"/>
</dbReference>
<sequence length="561" mass="58737">MPDVRTGAPAPRRRARPPAAIRSLVHLLTALALLIGIAGVGGCAVAGGDTPAADAPIRVAMPDPEGPLYPSATYSLGSIIAVHRIFAGLVAHDPDGGAYLDDAESVEPDEGFRTWTITLREGLSFADGEPVTADSYIRAWEDAAYGPNNRVHAGYFSDIDGFERMRADAPGGPARHLRGLERVDERTFRVHLTRPLAAFRDRLAAVGFKPLPAAALADPEGFGEHPVGNGPYRIDGEHGWERHRVLRLRPNPSYRGPNAPENAGLDLVFGADPETAWADLLAGTIDVATEPPADAAGEAPGGFADAAGYTHQALAIPMDAPHFRGAEGRLRRAAISLAIDRAGICATLLDGLADPAAGPAAGPALGGRPAPGAEVLRHDPGRARRLWARAEAISEFTGTLPLAYAAGDSRNPAAARMTAVADGLRGTLGVDARPEPYPSTAALTEALLAGEIRGPVLRAMAPALPVAWEYYEPAYATGGSFNRVGFSDPEVDAALAEAAAGDPDAAATALDRIAGRLLAELPDIPLWDLRERLAWGPGVAGVTVGWDGFPVFHRLRRPEAG</sequence>
<evidence type="ECO:0000313" key="6">
    <source>
        <dbReference type="Proteomes" id="UP000185469"/>
    </source>
</evidence>
<dbReference type="InterPro" id="IPR039424">
    <property type="entry name" value="SBP_5"/>
</dbReference>
<dbReference type="EMBL" id="CP009248">
    <property type="protein sequence ID" value="APT90038.1"/>
    <property type="molecule type" value="Genomic_DNA"/>
</dbReference>
<reference evidence="5 6" key="1">
    <citation type="submission" date="2014-08" db="EMBL/GenBank/DDBJ databases">
        <title>Complete genome sequence of Corynebacterium sphenisci CECT 5990(T) (=DSM 44792(T)), isolated from healthy wild penguins.</title>
        <authorList>
            <person name="Ruckert C."/>
            <person name="Albersmeier A."/>
            <person name="Winkler A."/>
            <person name="Kalinowski J."/>
        </authorList>
    </citation>
    <scope>NUCLEOTIDE SEQUENCE [LARGE SCALE GENOMIC DNA]</scope>
    <source>
        <strain evidence="5 6">DSM 44792</strain>
    </source>
</reference>
<dbReference type="GO" id="GO:0042597">
    <property type="term" value="C:periplasmic space"/>
    <property type="evidence" value="ECO:0007669"/>
    <property type="project" value="UniProtKB-ARBA"/>
</dbReference>
<evidence type="ECO:0000313" key="5">
    <source>
        <dbReference type="EMBL" id="APT90038.1"/>
    </source>
</evidence>
<comment type="subcellular location">
    <subcellularLocation>
        <location evidence="1">Cell membrane</location>
        <topology evidence="1">Lipid-anchor</topology>
    </subcellularLocation>
</comment>
<evidence type="ECO:0000256" key="1">
    <source>
        <dbReference type="ARBA" id="ARBA00004193"/>
    </source>
</evidence>
<dbReference type="STRING" id="1437874.CSPHI_01890"/>
<comment type="similarity">
    <text evidence="2">Belongs to the bacterial solute-binding protein 5 family.</text>
</comment>
<dbReference type="GO" id="GO:0043190">
    <property type="term" value="C:ATP-binding cassette (ABC) transporter complex"/>
    <property type="evidence" value="ECO:0007669"/>
    <property type="project" value="InterPro"/>
</dbReference>
<dbReference type="KEGG" id="csph:CSPHI_01890"/>
<evidence type="ECO:0000256" key="2">
    <source>
        <dbReference type="ARBA" id="ARBA00005695"/>
    </source>
</evidence>
<dbReference type="Gene3D" id="3.10.105.10">
    <property type="entry name" value="Dipeptide-binding Protein, Domain 3"/>
    <property type="match status" value="1"/>
</dbReference>
<dbReference type="RefSeq" id="WP_075691242.1">
    <property type="nucleotide sequence ID" value="NZ_CP009248.1"/>
</dbReference>
<dbReference type="PANTHER" id="PTHR30290:SF83">
    <property type="entry name" value="ABC TRANSPORTER SUBSTRATE-BINDING PROTEIN"/>
    <property type="match status" value="1"/>
</dbReference>
<accession>A0A1L7CW49</accession>
<evidence type="ECO:0000256" key="3">
    <source>
        <dbReference type="ARBA" id="ARBA00022729"/>
    </source>
</evidence>
<protein>
    <recommendedName>
        <fullName evidence="4">Solute-binding protein family 5 domain-containing protein</fullName>
    </recommendedName>
</protein>
<dbReference type="PANTHER" id="PTHR30290">
    <property type="entry name" value="PERIPLASMIC BINDING COMPONENT OF ABC TRANSPORTER"/>
    <property type="match status" value="1"/>
</dbReference>
<dbReference type="Proteomes" id="UP000185469">
    <property type="component" value="Chromosome"/>
</dbReference>
<keyword evidence="3" id="KW-0732">Signal</keyword>
<dbReference type="GO" id="GO:1904680">
    <property type="term" value="F:peptide transmembrane transporter activity"/>
    <property type="evidence" value="ECO:0007669"/>
    <property type="project" value="TreeGrafter"/>
</dbReference>
<dbReference type="CDD" id="cd00995">
    <property type="entry name" value="PBP2_NikA_DppA_OppA_like"/>
    <property type="match status" value="1"/>
</dbReference>
<dbReference type="InterPro" id="IPR000914">
    <property type="entry name" value="SBP_5_dom"/>
</dbReference>
<proteinExistence type="inferred from homology"/>
<dbReference type="Pfam" id="PF00496">
    <property type="entry name" value="SBP_bac_5"/>
    <property type="match status" value="1"/>
</dbReference>